<accession>A0A7J7JGU8</accession>
<dbReference type="Proteomes" id="UP000593567">
    <property type="component" value="Unassembled WGS sequence"/>
</dbReference>
<reference evidence="2" key="1">
    <citation type="submission" date="2020-06" db="EMBL/GenBank/DDBJ databases">
        <title>Draft genome of Bugula neritina, a colonial animal packing powerful symbionts and potential medicines.</title>
        <authorList>
            <person name="Rayko M."/>
        </authorList>
    </citation>
    <scope>NUCLEOTIDE SEQUENCE [LARGE SCALE GENOMIC DNA]</scope>
    <source>
        <strain evidence="2">Kwan_BN1</strain>
    </source>
</reference>
<dbReference type="EMBL" id="VXIV02002524">
    <property type="protein sequence ID" value="KAF6024854.1"/>
    <property type="molecule type" value="Genomic_DNA"/>
</dbReference>
<evidence type="ECO:0000313" key="3">
    <source>
        <dbReference type="Proteomes" id="UP000593567"/>
    </source>
</evidence>
<feature type="chain" id="PRO_5029726867" evidence="1">
    <location>
        <begin position="18"/>
        <end position="376"/>
    </location>
</feature>
<dbReference type="SUPFAM" id="SSF58113">
    <property type="entry name" value="Apolipoprotein A-I"/>
    <property type="match status" value="1"/>
</dbReference>
<comment type="caution">
    <text evidence="2">The sequence shown here is derived from an EMBL/GenBank/DDBJ whole genome shotgun (WGS) entry which is preliminary data.</text>
</comment>
<dbReference type="Gene3D" id="1.20.120.20">
    <property type="entry name" value="Apolipoprotein"/>
    <property type="match status" value="1"/>
</dbReference>
<keyword evidence="3" id="KW-1185">Reference proteome</keyword>
<organism evidence="2 3">
    <name type="scientific">Bugula neritina</name>
    <name type="common">Brown bryozoan</name>
    <name type="synonym">Sertularia neritina</name>
    <dbReference type="NCBI Taxonomy" id="10212"/>
    <lineage>
        <taxon>Eukaryota</taxon>
        <taxon>Metazoa</taxon>
        <taxon>Spiralia</taxon>
        <taxon>Lophotrochozoa</taxon>
        <taxon>Bryozoa</taxon>
        <taxon>Gymnolaemata</taxon>
        <taxon>Cheilostomatida</taxon>
        <taxon>Flustrina</taxon>
        <taxon>Buguloidea</taxon>
        <taxon>Bugulidae</taxon>
        <taxon>Bugula</taxon>
    </lineage>
</organism>
<feature type="signal peptide" evidence="1">
    <location>
        <begin position="1"/>
        <end position="17"/>
    </location>
</feature>
<keyword evidence="1" id="KW-0732">Signal</keyword>
<dbReference type="AlphaFoldDB" id="A0A7J7JGU8"/>
<dbReference type="OrthoDB" id="3883941at2759"/>
<proteinExistence type="predicted"/>
<protein>
    <submittedName>
        <fullName evidence="2">Uncharacterized protein</fullName>
    </submittedName>
</protein>
<evidence type="ECO:0000313" key="2">
    <source>
        <dbReference type="EMBL" id="KAF6024854.1"/>
    </source>
</evidence>
<gene>
    <name evidence="2" type="ORF">EB796_016841</name>
</gene>
<sequence>MKVAVVILAVAIVGAFAQEAADSGIPEFKCTSTNSFVCTFQKLGHQIKYHAKKLGTKLADVGGSILNAGLDQGKDLLANGAQGNCISVTLIVKLITSFLLAVLSINNHFILLAVLGTVLEHLNKEGLVGKREQSSFLSKVRDHVKNGFDKLKQIKEGLHTAFKNAVDKLHSKLVDVAALKNIDDDADKAVDDAVDEFNKEGNKGRFAMAKAIAGKIRDIFKAGMDKLRERFGKKVEERALFGFDSISDAWEKAKGHLTNLGGSIADTFRPHIDALKEGVGKLGDQVKAHAGNIAGKLKESFDGLKGKLSGHIDTLKGHAATLGSHATNALKALGEAVAGITQQVASNISGTASDAVKTVVDAAGVVSNHVGDAVAN</sequence>
<name>A0A7J7JGU8_BUGNE</name>
<evidence type="ECO:0000256" key="1">
    <source>
        <dbReference type="SAM" id="SignalP"/>
    </source>
</evidence>